<dbReference type="Proteomes" id="UP000528322">
    <property type="component" value="Unassembled WGS sequence"/>
</dbReference>
<reference evidence="4 5" key="1">
    <citation type="submission" date="2020-08" db="EMBL/GenBank/DDBJ databases">
        <title>Genomic Encyclopedia of Type Strains, Phase IV (KMG-IV): sequencing the most valuable type-strain genomes for metagenomic binning, comparative biology and taxonomic classification.</title>
        <authorList>
            <person name="Goeker M."/>
        </authorList>
    </citation>
    <scope>NUCLEOTIDE SEQUENCE [LARGE SCALE GENOMIC DNA]</scope>
    <source>
        <strain evidence="4 5">DSM 22071</strain>
    </source>
</reference>
<dbReference type="AlphaFoldDB" id="A0A7W8DGJ8"/>
<feature type="domain" description="Response regulatory" evidence="3">
    <location>
        <begin position="11"/>
        <end position="121"/>
    </location>
</feature>
<organism evidence="4 5">
    <name type="scientific">Desulfurispira natronophila</name>
    <dbReference type="NCBI Taxonomy" id="682562"/>
    <lineage>
        <taxon>Bacteria</taxon>
        <taxon>Pseudomonadati</taxon>
        <taxon>Chrysiogenota</taxon>
        <taxon>Chrysiogenia</taxon>
        <taxon>Chrysiogenales</taxon>
        <taxon>Chrysiogenaceae</taxon>
        <taxon>Desulfurispira</taxon>
    </lineage>
</organism>
<dbReference type="RefSeq" id="WP_183729841.1">
    <property type="nucleotide sequence ID" value="NZ_JACHID010000003.1"/>
</dbReference>
<keyword evidence="5" id="KW-1185">Reference proteome</keyword>
<feature type="modified residue" description="4-aspartylphosphate" evidence="2">
    <location>
        <position position="60"/>
    </location>
</feature>
<gene>
    <name evidence="4" type="ORF">HNR37_000642</name>
</gene>
<dbReference type="PANTHER" id="PTHR44591:SF3">
    <property type="entry name" value="RESPONSE REGULATORY DOMAIN-CONTAINING PROTEIN"/>
    <property type="match status" value="1"/>
</dbReference>
<accession>A0A7W8DGJ8</accession>
<name>A0A7W8DGJ8_9BACT</name>
<dbReference type="InterPro" id="IPR001789">
    <property type="entry name" value="Sig_transdc_resp-reg_receiver"/>
</dbReference>
<proteinExistence type="predicted"/>
<dbReference type="GO" id="GO:0000160">
    <property type="term" value="P:phosphorelay signal transduction system"/>
    <property type="evidence" value="ECO:0007669"/>
    <property type="project" value="InterPro"/>
</dbReference>
<dbReference type="Gene3D" id="3.40.50.2300">
    <property type="match status" value="1"/>
</dbReference>
<protein>
    <submittedName>
        <fullName evidence="4">YesN/AraC family two-component response regulator</fullName>
    </submittedName>
</protein>
<sequence>MDTGQLLKKKTVLVVEDDHITLHYLSRLIGFRTSKVYQAINGQDGLDKCAQHQPDIVVTDLEMPVMSGMRMLDIMKDQTPERPVIVVTAFNDENHLVPRADAMLVKPINKNDLIRILQDAALQTEKS</sequence>
<evidence type="ECO:0000256" key="1">
    <source>
        <dbReference type="ARBA" id="ARBA00022553"/>
    </source>
</evidence>
<evidence type="ECO:0000259" key="3">
    <source>
        <dbReference type="PROSITE" id="PS50110"/>
    </source>
</evidence>
<comment type="caution">
    <text evidence="4">The sequence shown here is derived from an EMBL/GenBank/DDBJ whole genome shotgun (WGS) entry which is preliminary data.</text>
</comment>
<dbReference type="SUPFAM" id="SSF52172">
    <property type="entry name" value="CheY-like"/>
    <property type="match status" value="1"/>
</dbReference>
<dbReference type="InterPro" id="IPR050595">
    <property type="entry name" value="Bact_response_regulator"/>
</dbReference>
<dbReference type="SMART" id="SM00448">
    <property type="entry name" value="REC"/>
    <property type="match status" value="1"/>
</dbReference>
<evidence type="ECO:0000256" key="2">
    <source>
        <dbReference type="PROSITE-ProRule" id="PRU00169"/>
    </source>
</evidence>
<dbReference type="PANTHER" id="PTHR44591">
    <property type="entry name" value="STRESS RESPONSE REGULATOR PROTEIN 1"/>
    <property type="match status" value="1"/>
</dbReference>
<dbReference type="EMBL" id="JACHID010000003">
    <property type="protein sequence ID" value="MBB5021333.1"/>
    <property type="molecule type" value="Genomic_DNA"/>
</dbReference>
<evidence type="ECO:0000313" key="4">
    <source>
        <dbReference type="EMBL" id="MBB5021333.1"/>
    </source>
</evidence>
<dbReference type="InterPro" id="IPR011006">
    <property type="entry name" value="CheY-like_superfamily"/>
</dbReference>
<dbReference type="PROSITE" id="PS50110">
    <property type="entry name" value="RESPONSE_REGULATORY"/>
    <property type="match status" value="1"/>
</dbReference>
<keyword evidence="1 2" id="KW-0597">Phosphoprotein</keyword>
<evidence type="ECO:0000313" key="5">
    <source>
        <dbReference type="Proteomes" id="UP000528322"/>
    </source>
</evidence>
<dbReference type="Pfam" id="PF00072">
    <property type="entry name" value="Response_reg"/>
    <property type="match status" value="1"/>
</dbReference>